<feature type="compositionally biased region" description="Basic and acidic residues" evidence="1">
    <location>
        <begin position="7"/>
        <end position="16"/>
    </location>
</feature>
<proteinExistence type="predicted"/>
<dbReference type="Gene3D" id="2.60.120.920">
    <property type="match status" value="1"/>
</dbReference>
<dbReference type="InParanoid" id="A0A663F6R8"/>
<dbReference type="SMART" id="SM00449">
    <property type="entry name" value="SPRY"/>
    <property type="match status" value="1"/>
</dbReference>
<feature type="region of interest" description="Disordered" evidence="1">
    <location>
        <begin position="1"/>
        <end position="71"/>
    </location>
</feature>
<dbReference type="Pfam" id="PF13765">
    <property type="entry name" value="PRY"/>
    <property type="match status" value="1"/>
</dbReference>
<dbReference type="KEGG" id="achc:115337906"/>
<dbReference type="GeneTree" id="ENSGT01030000234669"/>
<dbReference type="InterPro" id="IPR001870">
    <property type="entry name" value="B30.2/SPRY"/>
</dbReference>
<dbReference type="FunFam" id="2.60.120.920:FF:000004">
    <property type="entry name" value="Butyrophilin subfamily 1 member A1"/>
    <property type="match status" value="1"/>
</dbReference>
<dbReference type="OrthoDB" id="9395240at2759"/>
<dbReference type="Ensembl" id="ENSACCT00020021470.1">
    <property type="protein sequence ID" value="ENSACCP00020020575.1"/>
    <property type="gene ID" value="ENSACCG00020014162.1"/>
</dbReference>
<gene>
    <name evidence="3" type="primary">LOC115337906</name>
</gene>
<dbReference type="InterPro" id="IPR050143">
    <property type="entry name" value="TRIM/RBCC"/>
</dbReference>
<evidence type="ECO:0000259" key="2">
    <source>
        <dbReference type="PROSITE" id="PS50188"/>
    </source>
</evidence>
<dbReference type="CDD" id="cd12888">
    <property type="entry name" value="SPRY_PRY_TRIM7_like"/>
    <property type="match status" value="1"/>
</dbReference>
<dbReference type="SMART" id="SM00589">
    <property type="entry name" value="PRY"/>
    <property type="match status" value="1"/>
</dbReference>
<dbReference type="InterPro" id="IPR043136">
    <property type="entry name" value="B30.2/SPRY_sf"/>
</dbReference>
<organism evidence="3 4">
    <name type="scientific">Aquila chrysaetos chrysaetos</name>
    <dbReference type="NCBI Taxonomy" id="223781"/>
    <lineage>
        <taxon>Eukaryota</taxon>
        <taxon>Metazoa</taxon>
        <taxon>Chordata</taxon>
        <taxon>Craniata</taxon>
        <taxon>Vertebrata</taxon>
        <taxon>Euteleostomi</taxon>
        <taxon>Archelosauria</taxon>
        <taxon>Archosauria</taxon>
        <taxon>Dinosauria</taxon>
        <taxon>Saurischia</taxon>
        <taxon>Theropoda</taxon>
        <taxon>Coelurosauria</taxon>
        <taxon>Aves</taxon>
        <taxon>Neognathae</taxon>
        <taxon>Neoaves</taxon>
        <taxon>Telluraves</taxon>
        <taxon>Accipitrimorphae</taxon>
        <taxon>Accipitriformes</taxon>
        <taxon>Accipitridae</taxon>
        <taxon>Accipitrinae</taxon>
        <taxon>Aquila</taxon>
    </lineage>
</organism>
<dbReference type="InterPro" id="IPR013320">
    <property type="entry name" value="ConA-like_dom_sf"/>
</dbReference>
<sequence length="485" mass="54778">MATGSSRAREGGEGSTHRTVPQHRPDPDRLGCDPTGCGGGTARPWPERGRLGDAEAVGHRSRFRKGNFQPKQHLEHLAEKLKLLDLEGGREEKEHLCSWRKRTIAFRGDAKASGSSRDGPRARGSPTTADVEESAQEDREQMHSDLEKLKKQREEILELKISGERRCQDYLTQTEVERQKIVSEFRQLRRFLKDQELILLARLGELDREMMRRQEEEETKITGEISLLDVLICEVQKKLEQPASRFLQDARSTVDRGKVGSAQRTTETFLDLERRLHVISQQNCVLREMLGRFQDVLLSELEKEQGPSLGGDGKAFVTLDPDTANTRLILSRDRRGVRWTDAGQDLPTTPQRFDASCCVLGCQGFTVGRHCWEVEVAGGRTWALGVARHSVPRKGWLEFQPEKGIWAMGRCGNRYRVFTSPITTFPATGETGRVRVALDYGGGQVTFYLAECEPPIFTFRKASFGGESIFPFFWVGRGSHLRLCP</sequence>
<dbReference type="RefSeq" id="XP_029862199.1">
    <property type="nucleotide sequence ID" value="XM_030006339.1"/>
</dbReference>
<dbReference type="PROSITE" id="PS50188">
    <property type="entry name" value="B302_SPRY"/>
    <property type="match status" value="1"/>
</dbReference>
<dbReference type="SUPFAM" id="SSF49899">
    <property type="entry name" value="Concanavalin A-like lectins/glucanases"/>
    <property type="match status" value="1"/>
</dbReference>
<keyword evidence="4" id="KW-1185">Reference proteome</keyword>
<dbReference type="Proteomes" id="UP000472275">
    <property type="component" value="Unassembled WGS sequence"/>
</dbReference>
<dbReference type="PRINTS" id="PR01407">
    <property type="entry name" value="BUTYPHLNCDUF"/>
</dbReference>
<reference evidence="3" key="2">
    <citation type="submission" date="2025-09" db="UniProtKB">
        <authorList>
            <consortium name="Ensembl"/>
        </authorList>
    </citation>
    <scope>IDENTIFICATION</scope>
</reference>
<dbReference type="InterPro" id="IPR003879">
    <property type="entry name" value="Butyrophylin_SPRY"/>
</dbReference>
<feature type="compositionally biased region" description="Basic and acidic residues" evidence="1">
    <location>
        <begin position="136"/>
        <end position="147"/>
    </location>
</feature>
<dbReference type="GeneID" id="115337906"/>
<dbReference type="AlphaFoldDB" id="A0A663F6R8"/>
<accession>A0A663F6R8</accession>
<dbReference type="PANTHER" id="PTHR24103">
    <property type="entry name" value="E3 UBIQUITIN-PROTEIN LIGASE TRIM"/>
    <property type="match status" value="1"/>
</dbReference>
<dbReference type="InterPro" id="IPR006574">
    <property type="entry name" value="PRY"/>
</dbReference>
<evidence type="ECO:0000313" key="3">
    <source>
        <dbReference type="Ensembl" id="ENSACCP00020020575.1"/>
    </source>
</evidence>
<evidence type="ECO:0000313" key="4">
    <source>
        <dbReference type="Proteomes" id="UP000472275"/>
    </source>
</evidence>
<reference evidence="3" key="1">
    <citation type="submission" date="2025-08" db="UniProtKB">
        <authorList>
            <consortium name="Ensembl"/>
        </authorList>
    </citation>
    <scope>IDENTIFICATION</scope>
</reference>
<feature type="region of interest" description="Disordered" evidence="1">
    <location>
        <begin position="108"/>
        <end position="147"/>
    </location>
</feature>
<name>A0A663F6R8_AQUCH</name>
<dbReference type="Pfam" id="PF00622">
    <property type="entry name" value="SPRY"/>
    <property type="match status" value="1"/>
</dbReference>
<evidence type="ECO:0000256" key="1">
    <source>
        <dbReference type="SAM" id="MobiDB-lite"/>
    </source>
</evidence>
<dbReference type="InterPro" id="IPR003877">
    <property type="entry name" value="SPRY_dom"/>
</dbReference>
<feature type="domain" description="B30.2/SPRY" evidence="2">
    <location>
        <begin position="296"/>
        <end position="485"/>
    </location>
</feature>
<protein>
    <submittedName>
        <fullName evidence="3">E3 ubiquitin-protein ligase TRIM7-like</fullName>
    </submittedName>
</protein>
<feature type="compositionally biased region" description="Basic and acidic residues" evidence="1">
    <location>
        <begin position="45"/>
        <end position="58"/>
    </location>
</feature>